<dbReference type="CDD" id="cd07377">
    <property type="entry name" value="WHTH_GntR"/>
    <property type="match status" value="1"/>
</dbReference>
<evidence type="ECO:0000313" key="5">
    <source>
        <dbReference type="EMBL" id="TKA08920.1"/>
    </source>
</evidence>
<feature type="domain" description="HTH gntR-type" evidence="4">
    <location>
        <begin position="27"/>
        <end position="94"/>
    </location>
</feature>
<evidence type="ECO:0000313" key="6">
    <source>
        <dbReference type="Proteomes" id="UP000305778"/>
    </source>
</evidence>
<dbReference type="PROSITE" id="PS50949">
    <property type="entry name" value="HTH_GNTR"/>
    <property type="match status" value="1"/>
</dbReference>
<gene>
    <name evidence="5" type="ORF">FCI23_25395</name>
</gene>
<evidence type="ECO:0000256" key="1">
    <source>
        <dbReference type="ARBA" id="ARBA00023015"/>
    </source>
</evidence>
<dbReference type="InterPro" id="IPR011711">
    <property type="entry name" value="GntR_C"/>
</dbReference>
<keyword evidence="6" id="KW-1185">Reference proteome</keyword>
<dbReference type="Gene3D" id="1.20.120.530">
    <property type="entry name" value="GntR ligand-binding domain-like"/>
    <property type="match status" value="1"/>
</dbReference>
<protein>
    <submittedName>
        <fullName evidence="5">GntR family transcriptional regulator</fullName>
    </submittedName>
</protein>
<dbReference type="InterPro" id="IPR036390">
    <property type="entry name" value="WH_DNA-bd_sf"/>
</dbReference>
<proteinExistence type="predicted"/>
<reference evidence="5 6" key="1">
    <citation type="submission" date="2019-04" db="EMBL/GenBank/DDBJ databases">
        <title>Streptomyces oryziradicis sp. nov., a novel actinomycete isolated from rhizosphere soil of rice (Oryza sativa L.).</title>
        <authorList>
            <person name="Li C."/>
        </authorList>
    </citation>
    <scope>NUCLEOTIDE SEQUENCE [LARGE SCALE GENOMIC DNA]</scope>
    <source>
        <strain evidence="5 6">NEAU-C40</strain>
    </source>
</reference>
<dbReference type="SMART" id="SM00895">
    <property type="entry name" value="FCD"/>
    <property type="match status" value="1"/>
</dbReference>
<dbReference type="EMBL" id="SUMC01000026">
    <property type="protein sequence ID" value="TKA08920.1"/>
    <property type="molecule type" value="Genomic_DNA"/>
</dbReference>
<dbReference type="InterPro" id="IPR008920">
    <property type="entry name" value="TF_FadR/GntR_C"/>
</dbReference>
<dbReference type="GO" id="GO:0003700">
    <property type="term" value="F:DNA-binding transcription factor activity"/>
    <property type="evidence" value="ECO:0007669"/>
    <property type="project" value="InterPro"/>
</dbReference>
<dbReference type="SUPFAM" id="SSF48008">
    <property type="entry name" value="GntR ligand-binding domain-like"/>
    <property type="match status" value="1"/>
</dbReference>
<organism evidence="5 6">
    <name type="scientific">Actinacidiphila oryziradicis</name>
    <dbReference type="NCBI Taxonomy" id="2571141"/>
    <lineage>
        <taxon>Bacteria</taxon>
        <taxon>Bacillati</taxon>
        <taxon>Actinomycetota</taxon>
        <taxon>Actinomycetes</taxon>
        <taxon>Kitasatosporales</taxon>
        <taxon>Streptomycetaceae</taxon>
        <taxon>Actinacidiphila</taxon>
    </lineage>
</organism>
<evidence type="ECO:0000259" key="4">
    <source>
        <dbReference type="PROSITE" id="PS50949"/>
    </source>
</evidence>
<keyword evidence="1" id="KW-0805">Transcription regulation</keyword>
<dbReference type="SUPFAM" id="SSF46785">
    <property type="entry name" value="Winged helix' DNA-binding domain"/>
    <property type="match status" value="1"/>
</dbReference>
<dbReference type="AlphaFoldDB" id="A0A4U0SGZ9"/>
<dbReference type="Pfam" id="PF00392">
    <property type="entry name" value="GntR"/>
    <property type="match status" value="1"/>
</dbReference>
<dbReference type="OrthoDB" id="3289286at2"/>
<dbReference type="Pfam" id="PF07729">
    <property type="entry name" value="FCD"/>
    <property type="match status" value="1"/>
</dbReference>
<dbReference type="Proteomes" id="UP000305778">
    <property type="component" value="Unassembled WGS sequence"/>
</dbReference>
<dbReference type="InterPro" id="IPR000524">
    <property type="entry name" value="Tscrpt_reg_HTH_GntR"/>
</dbReference>
<dbReference type="PANTHER" id="PTHR43537:SF5">
    <property type="entry name" value="UXU OPERON TRANSCRIPTIONAL REGULATOR"/>
    <property type="match status" value="1"/>
</dbReference>
<dbReference type="PANTHER" id="PTHR43537">
    <property type="entry name" value="TRANSCRIPTIONAL REGULATOR, GNTR FAMILY"/>
    <property type="match status" value="1"/>
</dbReference>
<keyword evidence="2" id="KW-0238">DNA-binding</keyword>
<sequence>MVEGPSATGGDTAMPSIWTTADGPVRSVLADRVYELIKVKLMDNVVEPGARLSIDALSRDMDVSATPIREALARLESDGLVVKRPHRGYTAAPRLDSRAFDELFRMRMLLEPASASWAAQAANAKQIVAIEDLIAAMSEPVTGDSYESYRAFAAQDAAFHLALAEASGVGLMVDVLTRLRPHTQLYRLYYTVGISDDTIAEHSRVIDAVSRRDADSAAAAMAAHLSASQLRLSAAVDR</sequence>
<evidence type="ECO:0000256" key="2">
    <source>
        <dbReference type="ARBA" id="ARBA00023125"/>
    </source>
</evidence>
<dbReference type="SMART" id="SM00345">
    <property type="entry name" value="HTH_GNTR"/>
    <property type="match status" value="1"/>
</dbReference>
<accession>A0A4U0SGZ9</accession>
<comment type="caution">
    <text evidence="5">The sequence shown here is derived from an EMBL/GenBank/DDBJ whole genome shotgun (WGS) entry which is preliminary data.</text>
</comment>
<dbReference type="InterPro" id="IPR036388">
    <property type="entry name" value="WH-like_DNA-bd_sf"/>
</dbReference>
<evidence type="ECO:0000256" key="3">
    <source>
        <dbReference type="ARBA" id="ARBA00023163"/>
    </source>
</evidence>
<name>A0A4U0SGZ9_9ACTN</name>
<dbReference type="Gene3D" id="1.10.10.10">
    <property type="entry name" value="Winged helix-like DNA-binding domain superfamily/Winged helix DNA-binding domain"/>
    <property type="match status" value="1"/>
</dbReference>
<dbReference type="GO" id="GO:0003677">
    <property type="term" value="F:DNA binding"/>
    <property type="evidence" value="ECO:0007669"/>
    <property type="project" value="UniProtKB-KW"/>
</dbReference>
<keyword evidence="3" id="KW-0804">Transcription</keyword>